<dbReference type="EMBL" id="JBBHJZ010000001">
    <property type="protein sequence ID" value="MEJ5975805.1"/>
    <property type="molecule type" value="Genomic_DNA"/>
</dbReference>
<evidence type="ECO:0000313" key="4">
    <source>
        <dbReference type="Proteomes" id="UP001361239"/>
    </source>
</evidence>
<gene>
    <name evidence="3" type="ORF">WG901_04115</name>
</gene>
<protein>
    <submittedName>
        <fullName evidence="3">SDR family oxidoreductase</fullName>
    </submittedName>
</protein>
<proteinExistence type="inferred from homology"/>
<dbReference type="CDD" id="cd05233">
    <property type="entry name" value="SDR_c"/>
    <property type="match status" value="1"/>
</dbReference>
<dbReference type="Pfam" id="PF00106">
    <property type="entry name" value="adh_short"/>
    <property type="match status" value="1"/>
</dbReference>
<dbReference type="SUPFAM" id="SSF51735">
    <property type="entry name" value="NAD(P)-binding Rossmann-fold domains"/>
    <property type="match status" value="1"/>
</dbReference>
<evidence type="ECO:0000256" key="2">
    <source>
        <dbReference type="ARBA" id="ARBA00023002"/>
    </source>
</evidence>
<dbReference type="Pfam" id="PF13561">
    <property type="entry name" value="adh_short_C2"/>
    <property type="match status" value="1"/>
</dbReference>
<comment type="similarity">
    <text evidence="1">Belongs to the short-chain dehydrogenases/reductases (SDR) family.</text>
</comment>
<dbReference type="InterPro" id="IPR002347">
    <property type="entry name" value="SDR_fam"/>
</dbReference>
<reference evidence="3 4" key="1">
    <citation type="submission" date="2024-03" db="EMBL/GenBank/DDBJ databases">
        <authorList>
            <person name="Jo J.-H."/>
        </authorList>
    </citation>
    <scope>NUCLEOTIDE SEQUENCE [LARGE SCALE GENOMIC DNA]</scope>
    <source>
        <strain evidence="3 4">PS1R-30</strain>
    </source>
</reference>
<dbReference type="PRINTS" id="PR00081">
    <property type="entry name" value="GDHRDH"/>
</dbReference>
<keyword evidence="2" id="KW-0560">Oxidoreductase</keyword>
<evidence type="ECO:0000256" key="1">
    <source>
        <dbReference type="ARBA" id="ARBA00006484"/>
    </source>
</evidence>
<dbReference type="Gene3D" id="3.40.50.720">
    <property type="entry name" value="NAD(P)-binding Rossmann-like Domain"/>
    <property type="match status" value="1"/>
</dbReference>
<evidence type="ECO:0000313" key="3">
    <source>
        <dbReference type="EMBL" id="MEJ5975805.1"/>
    </source>
</evidence>
<dbReference type="Proteomes" id="UP001361239">
    <property type="component" value="Unassembled WGS sequence"/>
</dbReference>
<keyword evidence="4" id="KW-1185">Reference proteome</keyword>
<dbReference type="PANTHER" id="PTHR42760:SF133">
    <property type="entry name" value="3-OXOACYL-[ACYL-CARRIER-PROTEIN] REDUCTASE"/>
    <property type="match status" value="1"/>
</dbReference>
<name>A0ABU8RRV4_9SPHN</name>
<organism evidence="3 4">
    <name type="scientific">Novosphingobium anseongense</name>
    <dbReference type="NCBI Taxonomy" id="3133436"/>
    <lineage>
        <taxon>Bacteria</taxon>
        <taxon>Pseudomonadati</taxon>
        <taxon>Pseudomonadota</taxon>
        <taxon>Alphaproteobacteria</taxon>
        <taxon>Sphingomonadales</taxon>
        <taxon>Sphingomonadaceae</taxon>
        <taxon>Novosphingobium</taxon>
    </lineage>
</organism>
<dbReference type="InterPro" id="IPR036291">
    <property type="entry name" value="NAD(P)-bd_dom_sf"/>
</dbReference>
<dbReference type="PANTHER" id="PTHR42760">
    <property type="entry name" value="SHORT-CHAIN DEHYDROGENASES/REDUCTASES FAMILY MEMBER"/>
    <property type="match status" value="1"/>
</dbReference>
<accession>A0ABU8RRV4</accession>
<comment type="caution">
    <text evidence="3">The sequence shown here is derived from an EMBL/GenBank/DDBJ whole genome shotgun (WGS) entry which is preliminary data.</text>
</comment>
<sequence>MAEFQRAEGVAIVTGAAGGMGSHCARLLGEAGWSEIILCDLDEARLGAVAEDLRAKGVTVDLLGGQITDPAFTSQLLDKVGARAIGAVIHTAGVSPAIFGDKDKLLEINLDATQAIVDAIRPRMAQGGAAVLFASMASYFPISSEADAAFEAPLPAGGSAELRHLVPNEGAAYTLSKRAVRAIAKREAKAFGDRGARIMSLSPGLIDTPMMAGEKNPQTEAMLSGAALTRLGRPEELAAAAVFLTSPQAGFITGCDLRVDGGALSSLGI</sequence>
<dbReference type="RefSeq" id="WP_339585736.1">
    <property type="nucleotide sequence ID" value="NZ_JBBHJZ010000001.1"/>
</dbReference>